<feature type="region of interest" description="Disordered" evidence="1">
    <location>
        <begin position="294"/>
        <end position="314"/>
    </location>
</feature>
<sequence length="735" mass="79377">MSRSAVRRCRFRRMPQMIATIVSSAKMAMIARCAAVKASVVLGIRLAPEAPPAEAVSFMPQHACRQRRAICIARARFLLAGDRAAQRLQHVADRFDLRRHNDLWRAKRSGEEGGAGQAEQAVALGGTGQPHVEPFGGEPHRAGAAQLAGAGVDDHRRGVAQAVRHLQPDDHATQTRAFALPRQQRASGIEAQRRSVALRQRAVAHHETDAAVGPPHRRTDRIAPPGQARARCDPPGEVAAGAGQRRNARAAQPHIDRQQRAGRPVALVDAQAALGGAIGEHQRQRRNVEPLVVERQDRRQRAHRRRSAAADHARDAERYAAVGLADLAEVDPRIGHDMRADRAFARRGFRATFVGGEITEIEAVGGDGAVQFRPTVLLVDRDMASDVRLADRALQVVDDPFGRVVAHMRGQRDGLRAEQARFDHCVDQAEVRGACGDVQRHRIGIERHVGAALGAHRQPVAVDRRGEGPRAGGWLRDRGAVERDADGYAADCAIALGAQALCVGRDLHHGAAAALVVAIADGGVADRQPFEVARRAAAFRLTGPRPVGTAVGIAHQCQLQPLRDDIARAEGAGQQRPDGEGDPRFAQGQEVAGASPARLRDRHVANADRRREADRIHPVHRPDHHRSAEALGQPIGDHALQHAIGKGRDDQQQHQRHRDEDRHVTPAGAETGGHASGTRRNAIGSGTVLRSGRCRIRNRSRCPSIPSPRSAWDRAPTGLPSSARPAPGWARAGSC</sequence>
<organism evidence="2 3">
    <name type="scientific">Diploscapter pachys</name>
    <dbReference type="NCBI Taxonomy" id="2018661"/>
    <lineage>
        <taxon>Eukaryota</taxon>
        <taxon>Metazoa</taxon>
        <taxon>Ecdysozoa</taxon>
        <taxon>Nematoda</taxon>
        <taxon>Chromadorea</taxon>
        <taxon>Rhabditida</taxon>
        <taxon>Rhabditina</taxon>
        <taxon>Rhabditomorpha</taxon>
        <taxon>Rhabditoidea</taxon>
        <taxon>Rhabditidae</taxon>
        <taxon>Diploscapter</taxon>
    </lineage>
</organism>
<feature type="compositionally biased region" description="Basic and acidic residues" evidence="1">
    <location>
        <begin position="646"/>
        <end position="664"/>
    </location>
</feature>
<dbReference type="AlphaFoldDB" id="A0A2A2M2T8"/>
<keyword evidence="3" id="KW-1185">Reference proteome</keyword>
<evidence type="ECO:0000313" key="2">
    <source>
        <dbReference type="EMBL" id="PAV92605.1"/>
    </source>
</evidence>
<proteinExistence type="predicted"/>
<evidence type="ECO:0000256" key="1">
    <source>
        <dbReference type="SAM" id="MobiDB-lite"/>
    </source>
</evidence>
<feature type="compositionally biased region" description="Low complexity" evidence="1">
    <location>
        <begin position="701"/>
        <end position="710"/>
    </location>
</feature>
<feature type="region of interest" description="Disordered" evidence="1">
    <location>
        <begin position="645"/>
        <end position="735"/>
    </location>
</feature>
<dbReference type="Proteomes" id="UP000218231">
    <property type="component" value="Unassembled WGS sequence"/>
</dbReference>
<feature type="region of interest" description="Disordered" evidence="1">
    <location>
        <begin position="570"/>
        <end position="626"/>
    </location>
</feature>
<gene>
    <name evidence="2" type="ORF">WR25_03104</name>
</gene>
<comment type="caution">
    <text evidence="2">The sequence shown here is derived from an EMBL/GenBank/DDBJ whole genome shotgun (WGS) entry which is preliminary data.</text>
</comment>
<protein>
    <submittedName>
        <fullName evidence="2">Uncharacterized protein</fullName>
    </submittedName>
</protein>
<feature type="region of interest" description="Disordered" evidence="1">
    <location>
        <begin position="205"/>
        <end position="262"/>
    </location>
</feature>
<accession>A0A2A2M2T8</accession>
<reference evidence="2 3" key="1">
    <citation type="journal article" date="2017" name="Curr. Biol.">
        <title>Genome architecture and evolution of a unichromosomal asexual nematode.</title>
        <authorList>
            <person name="Fradin H."/>
            <person name="Zegar C."/>
            <person name="Gutwein M."/>
            <person name="Lucas J."/>
            <person name="Kovtun M."/>
            <person name="Corcoran D."/>
            <person name="Baugh L.R."/>
            <person name="Kiontke K."/>
            <person name="Gunsalus K."/>
            <person name="Fitch D.H."/>
            <person name="Piano F."/>
        </authorList>
    </citation>
    <scope>NUCLEOTIDE SEQUENCE [LARGE SCALE GENOMIC DNA]</scope>
    <source>
        <strain evidence="2">PF1309</strain>
    </source>
</reference>
<feature type="compositionally biased region" description="Low complexity" evidence="1">
    <location>
        <begin position="239"/>
        <end position="252"/>
    </location>
</feature>
<feature type="compositionally biased region" description="Basic and acidic residues" evidence="1">
    <location>
        <begin position="598"/>
        <end position="626"/>
    </location>
</feature>
<evidence type="ECO:0000313" key="3">
    <source>
        <dbReference type="Proteomes" id="UP000218231"/>
    </source>
</evidence>
<dbReference type="EMBL" id="LIAE01006124">
    <property type="protein sequence ID" value="PAV92605.1"/>
    <property type="molecule type" value="Genomic_DNA"/>
</dbReference>
<name>A0A2A2M2T8_9BILA</name>